<organism evidence="2 3">
    <name type="scientific">Ridgeia piscesae</name>
    <name type="common">Tubeworm</name>
    <dbReference type="NCBI Taxonomy" id="27915"/>
    <lineage>
        <taxon>Eukaryota</taxon>
        <taxon>Metazoa</taxon>
        <taxon>Spiralia</taxon>
        <taxon>Lophotrochozoa</taxon>
        <taxon>Annelida</taxon>
        <taxon>Polychaeta</taxon>
        <taxon>Sedentaria</taxon>
        <taxon>Canalipalpata</taxon>
        <taxon>Sabellida</taxon>
        <taxon>Siboglinidae</taxon>
        <taxon>Ridgeia</taxon>
    </lineage>
</organism>
<evidence type="ECO:0000313" key="3">
    <source>
        <dbReference type="Proteomes" id="UP001209878"/>
    </source>
</evidence>
<dbReference type="Pfam" id="PF00078">
    <property type="entry name" value="RVT_1"/>
    <property type="match status" value="1"/>
</dbReference>
<evidence type="ECO:0000313" key="2">
    <source>
        <dbReference type="EMBL" id="KAK2187513.1"/>
    </source>
</evidence>
<dbReference type="PANTHER" id="PTHR47027:SF20">
    <property type="entry name" value="REVERSE TRANSCRIPTASE-LIKE PROTEIN WITH RNA-DIRECTED DNA POLYMERASE DOMAIN"/>
    <property type="match status" value="1"/>
</dbReference>
<dbReference type="AlphaFoldDB" id="A0AAD9P3K8"/>
<protein>
    <recommendedName>
        <fullName evidence="1">Reverse transcriptase domain-containing protein</fullName>
    </recommendedName>
</protein>
<sequence length="136" mass="15823">MEFLQKYGSTEQETQCGFRGNRSTVDMIFCLRQLQEKCTEQDRPRYMVFVDFSKAFDTVGRTGLWQLLRKYGCTEKFTNMIEALHTGMLAKWRGSLGIAPTLFSIFLSAMLDEAFRDMVTYSTSHTSERRPRLLGY</sequence>
<reference evidence="2" key="1">
    <citation type="journal article" date="2023" name="Mol. Biol. Evol.">
        <title>Third-Generation Sequencing Reveals the Adaptive Role of the Epigenome in Three Deep-Sea Polychaetes.</title>
        <authorList>
            <person name="Perez M."/>
            <person name="Aroh O."/>
            <person name="Sun Y."/>
            <person name="Lan Y."/>
            <person name="Juniper S.K."/>
            <person name="Young C.R."/>
            <person name="Angers B."/>
            <person name="Qian P.Y."/>
        </authorList>
    </citation>
    <scope>NUCLEOTIDE SEQUENCE</scope>
    <source>
        <strain evidence="2">R07B-5</strain>
    </source>
</reference>
<name>A0AAD9P3K8_RIDPI</name>
<accession>A0AAD9P3K8</accession>
<keyword evidence="3" id="KW-1185">Reference proteome</keyword>
<evidence type="ECO:0000259" key="1">
    <source>
        <dbReference type="Pfam" id="PF00078"/>
    </source>
</evidence>
<dbReference type="PANTHER" id="PTHR47027">
    <property type="entry name" value="REVERSE TRANSCRIPTASE DOMAIN-CONTAINING PROTEIN"/>
    <property type="match status" value="1"/>
</dbReference>
<feature type="domain" description="Reverse transcriptase" evidence="1">
    <location>
        <begin position="7"/>
        <end position="113"/>
    </location>
</feature>
<dbReference type="Proteomes" id="UP001209878">
    <property type="component" value="Unassembled WGS sequence"/>
</dbReference>
<dbReference type="InterPro" id="IPR000477">
    <property type="entry name" value="RT_dom"/>
</dbReference>
<gene>
    <name evidence="2" type="ORF">NP493_163g03002</name>
</gene>
<comment type="caution">
    <text evidence="2">The sequence shown here is derived from an EMBL/GenBank/DDBJ whole genome shotgun (WGS) entry which is preliminary data.</text>
</comment>
<dbReference type="EMBL" id="JAODUO010000163">
    <property type="protein sequence ID" value="KAK2187513.1"/>
    <property type="molecule type" value="Genomic_DNA"/>
</dbReference>
<proteinExistence type="predicted"/>